<keyword evidence="8" id="KW-1185">Reference proteome</keyword>
<sequence>MSDPHESVPPTADAPSESAANTLLGSSISRLISVAVLIVVIVAIGILFYRVMVGFFVPLFLAALLVVIFRPLHTWFCERSGQRPRLAAMLTTGTILLIVLIPAALVLTIGAAQGTRLLSGVNSQNITLAIGRARDTFGLSMQAPEVHRQLNVMIDQLADKQDLPTIQARLAEVEQLSEKLRDTYKDTPQFTAELFEQLDELLQRLRAQAIEMDAPTANVERADVAPANAVLELIGEPMLEQDSGGPPATSDWQRWQDYQQTLVEIDDTNGRLQNQMLGGAIRAELKLLANPSDEAIHIGLVRGRQYLQGQLPSVASATTGFLFHIVFGLVVLVIAIYFFLLDGPTMTRTMMRLSPLDDAYEERLLVEFDRTSRAVVLATILSALTQGVLAAFGYYVAGLDSVVLLFLATTFMALIPFLGAMSVWLPCVLWLGFVDQRWGAAIGLAIWGALVVSTIDNVIKVFILHGHSQLHPLLALLSVLGGVQVFGPVGILVGPMIVVFLQTLLEILHHELMKDREPETAV</sequence>
<comment type="subcellular location">
    <subcellularLocation>
        <location evidence="1">Membrane</location>
        <topology evidence="1">Multi-pass membrane protein</topology>
    </subcellularLocation>
</comment>
<feature type="transmembrane region" description="Helical" evidence="6">
    <location>
        <begin position="485"/>
        <end position="508"/>
    </location>
</feature>
<dbReference type="RefSeq" id="WP_068139958.1">
    <property type="nucleotide sequence ID" value="NZ_CP042914.1"/>
</dbReference>
<dbReference type="OrthoDB" id="9815028at2"/>
<organism evidence="7 8">
    <name type="scientific">Roseimaritima ulvae</name>
    <dbReference type="NCBI Taxonomy" id="980254"/>
    <lineage>
        <taxon>Bacteria</taxon>
        <taxon>Pseudomonadati</taxon>
        <taxon>Planctomycetota</taxon>
        <taxon>Planctomycetia</taxon>
        <taxon>Pirellulales</taxon>
        <taxon>Pirellulaceae</taxon>
        <taxon>Roseimaritima</taxon>
    </lineage>
</organism>
<evidence type="ECO:0000256" key="2">
    <source>
        <dbReference type="ARBA" id="ARBA00009773"/>
    </source>
</evidence>
<feature type="transmembrane region" description="Helical" evidence="6">
    <location>
        <begin position="31"/>
        <end position="49"/>
    </location>
</feature>
<dbReference type="Proteomes" id="UP000325286">
    <property type="component" value="Chromosome"/>
</dbReference>
<feature type="transmembrane region" description="Helical" evidence="6">
    <location>
        <begin position="444"/>
        <end position="465"/>
    </location>
</feature>
<dbReference type="PANTHER" id="PTHR21716">
    <property type="entry name" value="TRANSMEMBRANE PROTEIN"/>
    <property type="match status" value="1"/>
</dbReference>
<gene>
    <name evidence="7" type="ORF">UC8_25700</name>
</gene>
<evidence type="ECO:0000256" key="6">
    <source>
        <dbReference type="SAM" id="Phobius"/>
    </source>
</evidence>
<reference evidence="7 8" key="1">
    <citation type="submission" date="2019-08" db="EMBL/GenBank/DDBJ databases">
        <title>Deep-cultivation of Planctomycetes and their phenomic and genomic characterization uncovers novel biology.</title>
        <authorList>
            <person name="Wiegand S."/>
            <person name="Jogler M."/>
            <person name="Boedeker C."/>
            <person name="Pinto D."/>
            <person name="Vollmers J."/>
            <person name="Rivas-Marin E."/>
            <person name="Kohn T."/>
            <person name="Peeters S.H."/>
            <person name="Heuer A."/>
            <person name="Rast P."/>
            <person name="Oberbeckmann S."/>
            <person name="Bunk B."/>
            <person name="Jeske O."/>
            <person name="Meyerdierks A."/>
            <person name="Storesund J.E."/>
            <person name="Kallscheuer N."/>
            <person name="Luecker S."/>
            <person name="Lage O.M."/>
            <person name="Pohl T."/>
            <person name="Merkel B.J."/>
            <person name="Hornburger P."/>
            <person name="Mueller R.-W."/>
            <person name="Bruemmer F."/>
            <person name="Labrenz M."/>
            <person name="Spormann A.M."/>
            <person name="Op den Camp H."/>
            <person name="Overmann J."/>
            <person name="Amann R."/>
            <person name="Jetten M.S.M."/>
            <person name="Mascher T."/>
            <person name="Medema M.H."/>
            <person name="Devos D.P."/>
            <person name="Kaster A.-K."/>
            <person name="Ovreas L."/>
            <person name="Rohde M."/>
            <person name="Galperin M.Y."/>
            <person name="Jogler C."/>
        </authorList>
    </citation>
    <scope>NUCLEOTIDE SEQUENCE [LARGE SCALE GENOMIC DNA]</scope>
    <source>
        <strain evidence="7 8">UC8</strain>
    </source>
</reference>
<feature type="transmembrane region" description="Helical" evidence="6">
    <location>
        <begin position="55"/>
        <end position="76"/>
    </location>
</feature>
<feature type="transmembrane region" description="Helical" evidence="6">
    <location>
        <begin position="374"/>
        <end position="397"/>
    </location>
</feature>
<evidence type="ECO:0000256" key="1">
    <source>
        <dbReference type="ARBA" id="ARBA00004141"/>
    </source>
</evidence>
<keyword evidence="5 6" id="KW-0472">Membrane</keyword>
<keyword evidence="4 6" id="KW-1133">Transmembrane helix</keyword>
<dbReference type="InterPro" id="IPR002549">
    <property type="entry name" value="AI-2E-like"/>
</dbReference>
<accession>A0A5B9QT17</accession>
<evidence type="ECO:0000256" key="3">
    <source>
        <dbReference type="ARBA" id="ARBA00022692"/>
    </source>
</evidence>
<comment type="similarity">
    <text evidence="2">Belongs to the autoinducer-2 exporter (AI-2E) (TC 2.A.86) family.</text>
</comment>
<feature type="transmembrane region" description="Helical" evidence="6">
    <location>
        <begin position="88"/>
        <end position="112"/>
    </location>
</feature>
<name>A0A5B9QT17_9BACT</name>
<keyword evidence="3 6" id="KW-0812">Transmembrane</keyword>
<dbReference type="AlphaFoldDB" id="A0A5B9QT17"/>
<evidence type="ECO:0000256" key="4">
    <source>
        <dbReference type="ARBA" id="ARBA00022989"/>
    </source>
</evidence>
<dbReference type="EMBL" id="CP042914">
    <property type="protein sequence ID" value="QEG40555.1"/>
    <property type="molecule type" value="Genomic_DNA"/>
</dbReference>
<dbReference type="GO" id="GO:0016020">
    <property type="term" value="C:membrane"/>
    <property type="evidence" value="ECO:0007669"/>
    <property type="project" value="UniProtKB-SubCell"/>
</dbReference>
<evidence type="ECO:0000313" key="7">
    <source>
        <dbReference type="EMBL" id="QEG40555.1"/>
    </source>
</evidence>
<dbReference type="Pfam" id="PF01594">
    <property type="entry name" value="AI-2E_transport"/>
    <property type="match status" value="1"/>
</dbReference>
<protein>
    <submittedName>
        <fullName evidence="7">Putative inner membrane protein</fullName>
    </submittedName>
</protein>
<feature type="transmembrane region" description="Helical" evidence="6">
    <location>
        <begin position="321"/>
        <end position="341"/>
    </location>
</feature>
<dbReference type="KEGG" id="rul:UC8_25700"/>
<dbReference type="PANTHER" id="PTHR21716:SF4">
    <property type="entry name" value="TRANSMEMBRANE PROTEIN 245"/>
    <property type="match status" value="1"/>
</dbReference>
<evidence type="ECO:0000313" key="8">
    <source>
        <dbReference type="Proteomes" id="UP000325286"/>
    </source>
</evidence>
<proteinExistence type="inferred from homology"/>
<evidence type="ECO:0000256" key="5">
    <source>
        <dbReference type="ARBA" id="ARBA00023136"/>
    </source>
</evidence>
<feature type="transmembrane region" description="Helical" evidence="6">
    <location>
        <begin position="403"/>
        <end position="432"/>
    </location>
</feature>